<dbReference type="EMBL" id="CP036427">
    <property type="protein sequence ID" value="QDV39329.1"/>
    <property type="molecule type" value="Genomic_DNA"/>
</dbReference>
<dbReference type="InterPro" id="IPR036721">
    <property type="entry name" value="RCK_C_sf"/>
</dbReference>
<dbReference type="Gene3D" id="3.30.70.1450">
    <property type="entry name" value="Regulator of K+ conductance, C-terminal domain"/>
    <property type="match status" value="1"/>
</dbReference>
<keyword evidence="7 10" id="KW-1133">Transmembrane helix</keyword>
<keyword evidence="8" id="KW-0406">Ion transport</keyword>
<proteinExistence type="predicted"/>
<keyword evidence="12" id="KW-0614">Plasmid</keyword>
<feature type="transmembrane region" description="Helical" evidence="10">
    <location>
        <begin position="90"/>
        <end position="113"/>
    </location>
</feature>
<feature type="domain" description="RCK C-terminal" evidence="11">
    <location>
        <begin position="403"/>
        <end position="484"/>
    </location>
</feature>
<evidence type="ECO:0000256" key="5">
    <source>
        <dbReference type="ARBA" id="ARBA00022538"/>
    </source>
</evidence>
<dbReference type="SUPFAM" id="SSF116726">
    <property type="entry name" value="TrkA C-terminal domain-like"/>
    <property type="match status" value="1"/>
</dbReference>
<dbReference type="PANTHER" id="PTHR32507">
    <property type="entry name" value="NA(+)/H(+) ANTIPORTER 1"/>
    <property type="match status" value="1"/>
</dbReference>
<evidence type="ECO:0000256" key="9">
    <source>
        <dbReference type="ARBA" id="ARBA00023136"/>
    </source>
</evidence>
<feature type="transmembrane region" description="Helical" evidence="10">
    <location>
        <begin position="32"/>
        <end position="52"/>
    </location>
</feature>
<feature type="transmembrane region" description="Helical" evidence="10">
    <location>
        <begin position="232"/>
        <end position="256"/>
    </location>
</feature>
<reference evidence="12 13" key="1">
    <citation type="submission" date="2019-02" db="EMBL/GenBank/DDBJ databases">
        <title>Deep-cultivation of Planctomycetes and their phenomic and genomic characterization uncovers novel biology.</title>
        <authorList>
            <person name="Wiegand S."/>
            <person name="Jogler M."/>
            <person name="Boedeker C."/>
            <person name="Pinto D."/>
            <person name="Vollmers J."/>
            <person name="Rivas-Marin E."/>
            <person name="Kohn T."/>
            <person name="Peeters S.H."/>
            <person name="Heuer A."/>
            <person name="Rast P."/>
            <person name="Oberbeckmann S."/>
            <person name="Bunk B."/>
            <person name="Jeske O."/>
            <person name="Meyerdierks A."/>
            <person name="Storesund J.E."/>
            <person name="Kallscheuer N."/>
            <person name="Luecker S."/>
            <person name="Lage O.M."/>
            <person name="Pohl T."/>
            <person name="Merkel B.J."/>
            <person name="Hornburger P."/>
            <person name="Mueller R.-W."/>
            <person name="Bruemmer F."/>
            <person name="Labrenz M."/>
            <person name="Spormann A.M."/>
            <person name="Op den Camp H."/>
            <person name="Overmann J."/>
            <person name="Amann R."/>
            <person name="Jetten M.S.M."/>
            <person name="Mascher T."/>
            <person name="Medema M.H."/>
            <person name="Devos D.P."/>
            <person name="Kaster A.-K."/>
            <person name="Ovreas L."/>
            <person name="Rohde M."/>
            <person name="Galperin M.Y."/>
            <person name="Jogler C."/>
        </authorList>
    </citation>
    <scope>NUCLEOTIDE SEQUENCE [LARGE SCALE GENOMIC DNA]</scope>
    <source>
        <strain evidence="12 13">ElP</strain>
        <plasmid evidence="13">pelp_1</plasmid>
    </source>
</reference>
<feature type="transmembrane region" description="Helical" evidence="10">
    <location>
        <begin position="303"/>
        <end position="325"/>
    </location>
</feature>
<evidence type="ECO:0000256" key="10">
    <source>
        <dbReference type="SAM" id="Phobius"/>
    </source>
</evidence>
<feature type="transmembrane region" description="Helical" evidence="10">
    <location>
        <begin position="164"/>
        <end position="182"/>
    </location>
</feature>
<dbReference type="GO" id="GO:0015297">
    <property type="term" value="F:antiporter activity"/>
    <property type="evidence" value="ECO:0007669"/>
    <property type="project" value="UniProtKB-KW"/>
</dbReference>
<keyword evidence="5" id="KW-0633">Potassium transport</keyword>
<dbReference type="GO" id="GO:1902600">
    <property type="term" value="P:proton transmembrane transport"/>
    <property type="evidence" value="ECO:0007669"/>
    <property type="project" value="InterPro"/>
</dbReference>
<keyword evidence="4" id="KW-1003">Cell membrane</keyword>
<gene>
    <name evidence="12" type="primary">nhaP</name>
    <name evidence="12" type="ORF">ElP_72940</name>
</gene>
<evidence type="ECO:0000259" key="11">
    <source>
        <dbReference type="PROSITE" id="PS51202"/>
    </source>
</evidence>
<evidence type="ECO:0000256" key="2">
    <source>
        <dbReference type="ARBA" id="ARBA00022448"/>
    </source>
</evidence>
<evidence type="ECO:0000313" key="13">
    <source>
        <dbReference type="Proteomes" id="UP000317835"/>
    </source>
</evidence>
<keyword evidence="2" id="KW-0813">Transport</keyword>
<feature type="transmembrane region" description="Helical" evidence="10">
    <location>
        <begin position="332"/>
        <end position="357"/>
    </location>
</feature>
<dbReference type="Proteomes" id="UP000317835">
    <property type="component" value="Plasmid pElP_1"/>
</dbReference>
<sequence length="581" mass="60851">MFPVDILILVAGILLLLGIASSKLSSRAGIPVLVLFLGLGMLAGEEGIGGIVFDSYALAHAIGTLALAVILFDGGLNTPMTAFRIAWRPALALASAGVVITAAVTGAVATWLLGFSPVQGMLLGSIVGSTDAAAVFAALRSGGIRLPDRLGATLEVESGSNDPMAIFLTLGLIQVILGEMALGPDLLGLLARQALWGTIAGLAVGFAGVTLINRMRLEAEGLYPVLASTCGLLAFGIAAALGGSGFLSVYLAGIVIGNRRIVCKRGIFLFHNAGAWLAQIVMFVVLGLLSFPSRLLGVAPQGMLMAAILVFVARPLAVALTLLPFRFGWRELCFLSWGGLKGAVPITLATFPFLFGLPGAEPIFDVVFFVVLVSALVQGWTLSPLARRLGLQRPTEPAPPVALEISSLRHVEGEVVDYFVEPGSRAAGRQVRELALPQGAVIAIIARGERIVPPQGSTRLEVGDHAIVVMAPQARPLVDRVLGRETVSVALPPEVEFPLRGGARVSELEAFYGVQMDSPPEQTLDEAIRDRLGVERADPGQLVVFGPIALRVREVDRAGRVEAVGMIILPGEADEGVLPGR</sequence>
<evidence type="ECO:0000256" key="7">
    <source>
        <dbReference type="ARBA" id="ARBA00022989"/>
    </source>
</evidence>
<keyword evidence="13" id="KW-1185">Reference proteome</keyword>
<keyword evidence="5" id="KW-0630">Potassium</keyword>
<dbReference type="Pfam" id="PF00999">
    <property type="entry name" value="Na_H_Exchanger"/>
    <property type="match status" value="1"/>
</dbReference>
<dbReference type="AlphaFoldDB" id="A0A518HEP2"/>
<dbReference type="NCBIfam" id="NF003714">
    <property type="entry name" value="PRK05326.1-1"/>
    <property type="match status" value="1"/>
</dbReference>
<dbReference type="InterPro" id="IPR038770">
    <property type="entry name" value="Na+/solute_symporter_sf"/>
</dbReference>
<comment type="subcellular location">
    <subcellularLocation>
        <location evidence="1">Cell membrane</location>
        <topology evidence="1">Multi-pass membrane protein</topology>
    </subcellularLocation>
</comment>
<evidence type="ECO:0000256" key="8">
    <source>
        <dbReference type="ARBA" id="ARBA00023065"/>
    </source>
</evidence>
<feature type="transmembrane region" description="Helical" evidence="10">
    <location>
        <begin position="58"/>
        <end position="78"/>
    </location>
</feature>
<dbReference type="NCBIfam" id="NF003715">
    <property type="entry name" value="PRK05326.1-2"/>
    <property type="match status" value="1"/>
</dbReference>
<evidence type="ECO:0000256" key="6">
    <source>
        <dbReference type="ARBA" id="ARBA00022692"/>
    </source>
</evidence>
<evidence type="ECO:0000256" key="1">
    <source>
        <dbReference type="ARBA" id="ARBA00004651"/>
    </source>
</evidence>
<dbReference type="InterPro" id="IPR006153">
    <property type="entry name" value="Cation/H_exchanger_TM"/>
</dbReference>
<dbReference type="InterPro" id="IPR006037">
    <property type="entry name" value="RCK_C"/>
</dbReference>
<dbReference type="Gene3D" id="1.20.1530.20">
    <property type="match status" value="1"/>
</dbReference>
<feature type="transmembrane region" description="Helical" evidence="10">
    <location>
        <begin position="6"/>
        <end position="25"/>
    </location>
</feature>
<evidence type="ECO:0000313" key="12">
    <source>
        <dbReference type="EMBL" id="QDV39329.1"/>
    </source>
</evidence>
<evidence type="ECO:0000256" key="4">
    <source>
        <dbReference type="ARBA" id="ARBA00022475"/>
    </source>
</evidence>
<name>A0A518HEP2_9BACT</name>
<evidence type="ECO:0000256" key="3">
    <source>
        <dbReference type="ARBA" id="ARBA00022449"/>
    </source>
</evidence>
<dbReference type="PANTHER" id="PTHR32507:SF7">
    <property type="entry name" value="K(+)_H(+) ANTIPORTER NHAP2"/>
    <property type="match status" value="1"/>
</dbReference>
<keyword evidence="3" id="KW-0050">Antiport</keyword>
<geneLocation type="plasmid" evidence="13">
    <name>pelp_1</name>
</geneLocation>
<dbReference type="GO" id="GO:0008324">
    <property type="term" value="F:monoatomic cation transmembrane transporter activity"/>
    <property type="evidence" value="ECO:0007669"/>
    <property type="project" value="InterPro"/>
</dbReference>
<feature type="transmembrane region" description="Helical" evidence="10">
    <location>
        <begin position="268"/>
        <end position="291"/>
    </location>
</feature>
<feature type="transmembrane region" description="Helical" evidence="10">
    <location>
        <begin position="363"/>
        <end position="383"/>
    </location>
</feature>
<feature type="transmembrane region" description="Helical" evidence="10">
    <location>
        <begin position="194"/>
        <end position="212"/>
    </location>
</feature>
<keyword evidence="6 10" id="KW-0812">Transmembrane</keyword>
<accession>A0A518HEP2</accession>
<dbReference type="RefSeq" id="WP_145279566.1">
    <property type="nucleotide sequence ID" value="NZ_CP036427.1"/>
</dbReference>
<keyword evidence="9 10" id="KW-0472">Membrane</keyword>
<dbReference type="GO" id="GO:0006813">
    <property type="term" value="P:potassium ion transport"/>
    <property type="evidence" value="ECO:0007669"/>
    <property type="project" value="UniProtKB-KW"/>
</dbReference>
<dbReference type="Pfam" id="PF02080">
    <property type="entry name" value="TrkA_C"/>
    <property type="match status" value="1"/>
</dbReference>
<dbReference type="KEGG" id="tpla:ElP_72940"/>
<dbReference type="OrthoDB" id="9810759at2"/>
<dbReference type="PROSITE" id="PS51202">
    <property type="entry name" value="RCK_C"/>
    <property type="match status" value="1"/>
</dbReference>
<protein>
    <submittedName>
        <fullName evidence="12">K(+)/H(+) antiporter NhaP</fullName>
    </submittedName>
</protein>
<organism evidence="12 13">
    <name type="scientific">Tautonia plasticadhaerens</name>
    <dbReference type="NCBI Taxonomy" id="2527974"/>
    <lineage>
        <taxon>Bacteria</taxon>
        <taxon>Pseudomonadati</taxon>
        <taxon>Planctomycetota</taxon>
        <taxon>Planctomycetia</taxon>
        <taxon>Isosphaerales</taxon>
        <taxon>Isosphaeraceae</taxon>
        <taxon>Tautonia</taxon>
    </lineage>
</organism>
<dbReference type="NCBIfam" id="NF003716">
    <property type="entry name" value="PRK05326.1-3"/>
    <property type="match status" value="1"/>
</dbReference>
<dbReference type="GO" id="GO:0005886">
    <property type="term" value="C:plasma membrane"/>
    <property type="evidence" value="ECO:0007669"/>
    <property type="project" value="UniProtKB-SubCell"/>
</dbReference>